<dbReference type="InterPro" id="IPR008271">
    <property type="entry name" value="Ser/Thr_kinase_AS"/>
</dbReference>
<dbReference type="EMBL" id="CAADRA010005251">
    <property type="protein sequence ID" value="VFT87677.1"/>
    <property type="molecule type" value="Genomic_DNA"/>
</dbReference>
<dbReference type="SUPFAM" id="SSF56112">
    <property type="entry name" value="Protein kinase-like (PK-like)"/>
    <property type="match status" value="1"/>
</dbReference>
<dbReference type="PROSITE" id="PS00108">
    <property type="entry name" value="PROTEIN_KINASE_ST"/>
    <property type="match status" value="1"/>
</dbReference>
<gene>
    <name evidence="2" type="primary">Aste57867_10808</name>
    <name evidence="1" type="ORF">As57867_010768</name>
    <name evidence="2" type="ORF">ASTE57867_10808</name>
</gene>
<dbReference type="OrthoDB" id="5979581at2759"/>
<dbReference type="InterPro" id="IPR011009">
    <property type="entry name" value="Kinase-like_dom_sf"/>
</dbReference>
<evidence type="ECO:0000313" key="1">
    <source>
        <dbReference type="EMBL" id="KAF0698578.1"/>
    </source>
</evidence>
<organism evidence="2 3">
    <name type="scientific">Aphanomyces stellatus</name>
    <dbReference type="NCBI Taxonomy" id="120398"/>
    <lineage>
        <taxon>Eukaryota</taxon>
        <taxon>Sar</taxon>
        <taxon>Stramenopiles</taxon>
        <taxon>Oomycota</taxon>
        <taxon>Saprolegniomycetes</taxon>
        <taxon>Saprolegniales</taxon>
        <taxon>Verrucalvaceae</taxon>
        <taxon>Aphanomyces</taxon>
    </lineage>
</organism>
<dbReference type="EMBL" id="VJMH01005230">
    <property type="protein sequence ID" value="KAF0698578.1"/>
    <property type="molecule type" value="Genomic_DNA"/>
</dbReference>
<accession>A0A485KRF8</accession>
<dbReference type="AlphaFoldDB" id="A0A485KRF8"/>
<name>A0A485KRF8_9STRA</name>
<protein>
    <submittedName>
        <fullName evidence="2">Aste57867_10808 protein</fullName>
    </submittedName>
</protein>
<dbReference type="Proteomes" id="UP000332933">
    <property type="component" value="Unassembled WGS sequence"/>
</dbReference>
<keyword evidence="3" id="KW-1185">Reference proteome</keyword>
<evidence type="ECO:0000313" key="2">
    <source>
        <dbReference type="EMBL" id="VFT87677.1"/>
    </source>
</evidence>
<reference evidence="1" key="2">
    <citation type="submission" date="2019-06" db="EMBL/GenBank/DDBJ databases">
        <title>Genomics analysis of Aphanomyces spp. identifies a new class of oomycete effector associated with host adaptation.</title>
        <authorList>
            <person name="Gaulin E."/>
        </authorList>
    </citation>
    <scope>NUCLEOTIDE SEQUENCE</scope>
    <source>
        <strain evidence="1">CBS 578.67</strain>
    </source>
</reference>
<sequence>MRRYIERYVCSKAAQEMEFFGQLHKLSGADAAHAFRRLVECVEWGPVAFDGFRCFAVVMERGIVSSSNRFNLLKKKPHLRLECIEDVLAAILVLHDLKYIHDDIKLDNVVYFGEEAGYKLIDFDYVVPGGTHDPPLHRAVLSTRNGALYLGSHDGTARDDVV</sequence>
<dbReference type="GO" id="GO:0004672">
    <property type="term" value="F:protein kinase activity"/>
    <property type="evidence" value="ECO:0007669"/>
    <property type="project" value="InterPro"/>
</dbReference>
<dbReference type="Gene3D" id="1.10.510.10">
    <property type="entry name" value="Transferase(Phosphotransferase) domain 1"/>
    <property type="match status" value="1"/>
</dbReference>
<proteinExistence type="predicted"/>
<reference evidence="2 3" key="1">
    <citation type="submission" date="2019-03" db="EMBL/GenBank/DDBJ databases">
        <authorList>
            <person name="Gaulin E."/>
            <person name="Dumas B."/>
        </authorList>
    </citation>
    <scope>NUCLEOTIDE SEQUENCE [LARGE SCALE GENOMIC DNA]</scope>
    <source>
        <strain evidence="2">CBS 568.67</strain>
    </source>
</reference>
<evidence type="ECO:0000313" key="3">
    <source>
        <dbReference type="Proteomes" id="UP000332933"/>
    </source>
</evidence>